<feature type="transmembrane region" description="Helical" evidence="9">
    <location>
        <begin position="12"/>
        <end position="36"/>
    </location>
</feature>
<keyword evidence="3 9" id="KW-0812">Transmembrane</keyword>
<dbReference type="Pfam" id="PF10296">
    <property type="entry name" value="MMM1"/>
    <property type="match status" value="2"/>
</dbReference>
<dbReference type="InterPro" id="IPR019411">
    <property type="entry name" value="MMM1_dom"/>
</dbReference>
<evidence type="ECO:0000256" key="6">
    <source>
        <dbReference type="ARBA" id="ARBA00023055"/>
    </source>
</evidence>
<dbReference type="GO" id="GO:0015914">
    <property type="term" value="P:phospholipid transport"/>
    <property type="evidence" value="ECO:0007669"/>
    <property type="project" value="TreeGrafter"/>
</dbReference>
<feature type="domain" description="SMP-LTD" evidence="10">
    <location>
        <begin position="74"/>
        <end position="272"/>
    </location>
</feature>
<evidence type="ECO:0000256" key="3">
    <source>
        <dbReference type="ARBA" id="ARBA00022692"/>
    </source>
</evidence>
<dbReference type="AlphaFoldDB" id="A0A0C3NDP9"/>
<dbReference type="GO" id="GO:0032865">
    <property type="term" value="C:ERMES complex"/>
    <property type="evidence" value="ECO:0007669"/>
    <property type="project" value="TreeGrafter"/>
</dbReference>
<evidence type="ECO:0000256" key="8">
    <source>
        <dbReference type="ARBA" id="ARBA00023136"/>
    </source>
</evidence>
<dbReference type="EMBL" id="KN840659">
    <property type="protein sequence ID" value="KIP02684.1"/>
    <property type="molecule type" value="Genomic_DNA"/>
</dbReference>
<evidence type="ECO:0000256" key="7">
    <source>
        <dbReference type="ARBA" id="ARBA00023121"/>
    </source>
</evidence>
<dbReference type="GO" id="GO:1990456">
    <property type="term" value="P:mitochondrion-endoplasmic reticulum membrane tethering"/>
    <property type="evidence" value="ECO:0007669"/>
    <property type="project" value="TreeGrafter"/>
</dbReference>
<keyword evidence="7" id="KW-0446">Lipid-binding</keyword>
<dbReference type="Proteomes" id="UP000053257">
    <property type="component" value="Unassembled WGS sequence"/>
</dbReference>
<evidence type="ECO:0000256" key="4">
    <source>
        <dbReference type="ARBA" id="ARBA00022824"/>
    </source>
</evidence>
<dbReference type="OrthoDB" id="5599157at2759"/>
<keyword evidence="5 9" id="KW-1133">Transmembrane helix</keyword>
<dbReference type="InterPro" id="IPR031468">
    <property type="entry name" value="SMP_LBD"/>
</dbReference>
<name>A0A0C3NDP9_PHLG1</name>
<comment type="subcellular location">
    <subcellularLocation>
        <location evidence="1">Endoplasmic reticulum membrane</location>
    </subcellularLocation>
</comment>
<keyword evidence="4" id="KW-0256">Endoplasmic reticulum</keyword>
<dbReference type="STRING" id="745531.A0A0C3NDP9"/>
<organism evidence="11 12">
    <name type="scientific">Phlebiopsis gigantea (strain 11061_1 CR5-6)</name>
    <name type="common">White-rot fungus</name>
    <name type="synonym">Peniophora gigantea</name>
    <dbReference type="NCBI Taxonomy" id="745531"/>
    <lineage>
        <taxon>Eukaryota</taxon>
        <taxon>Fungi</taxon>
        <taxon>Dikarya</taxon>
        <taxon>Basidiomycota</taxon>
        <taxon>Agaricomycotina</taxon>
        <taxon>Agaricomycetes</taxon>
        <taxon>Polyporales</taxon>
        <taxon>Phanerochaetaceae</taxon>
        <taxon>Phlebiopsis</taxon>
    </lineage>
</organism>
<dbReference type="HOGENOM" id="CLU_032730_0_0_1"/>
<dbReference type="PANTHER" id="PTHR13466">
    <property type="entry name" value="TEX2 PROTEIN-RELATED"/>
    <property type="match status" value="1"/>
</dbReference>
<evidence type="ECO:0000256" key="1">
    <source>
        <dbReference type="ARBA" id="ARBA00004586"/>
    </source>
</evidence>
<sequence length="288" mass="31687">MGSAYIFTLQPTFTQGLVLGQVSILCLLVVILKYLFFDPATAQPYKATSYQPRFVREEDETASQSELGAHADVEATQVDSYRTKLRGGLPGADGDDVARKRVEEFANKFRPPGFLDPIKVHSIDLGVAAPRLSRARPRALNTPLAEPEIEVDMHYTDTISIAFSTSVLLNYPFPSFARLPISLTISLSLFSATVLLIPPQPHAPHPTLTIMLPSPHTDLVLDLKTTSLMGSRAKLADVPKLHELITHQIRRVLIEKGTFKIVLPGLSSVEEVKEDVRREHEPASSTGS</sequence>
<dbReference type="PROSITE" id="PS51847">
    <property type="entry name" value="SMP"/>
    <property type="match status" value="1"/>
</dbReference>
<evidence type="ECO:0000313" key="11">
    <source>
        <dbReference type="EMBL" id="KIP02684.1"/>
    </source>
</evidence>
<gene>
    <name evidence="11" type="ORF">PHLGIDRAFT_283987</name>
</gene>
<keyword evidence="6" id="KW-0445">Lipid transport</keyword>
<reference evidence="11 12" key="1">
    <citation type="journal article" date="2014" name="PLoS Genet.">
        <title>Analysis of the Phlebiopsis gigantea genome, transcriptome and secretome provides insight into its pioneer colonization strategies of wood.</title>
        <authorList>
            <person name="Hori C."/>
            <person name="Ishida T."/>
            <person name="Igarashi K."/>
            <person name="Samejima M."/>
            <person name="Suzuki H."/>
            <person name="Master E."/>
            <person name="Ferreira P."/>
            <person name="Ruiz-Duenas F.J."/>
            <person name="Held B."/>
            <person name="Canessa P."/>
            <person name="Larrondo L.F."/>
            <person name="Schmoll M."/>
            <person name="Druzhinina I.S."/>
            <person name="Kubicek C.P."/>
            <person name="Gaskell J.A."/>
            <person name="Kersten P."/>
            <person name="St John F."/>
            <person name="Glasner J."/>
            <person name="Sabat G."/>
            <person name="Splinter BonDurant S."/>
            <person name="Syed K."/>
            <person name="Yadav J."/>
            <person name="Mgbeahuruike A.C."/>
            <person name="Kovalchuk A."/>
            <person name="Asiegbu F.O."/>
            <person name="Lackner G."/>
            <person name="Hoffmeister D."/>
            <person name="Rencoret J."/>
            <person name="Gutierrez A."/>
            <person name="Sun H."/>
            <person name="Lindquist E."/>
            <person name="Barry K."/>
            <person name="Riley R."/>
            <person name="Grigoriev I.V."/>
            <person name="Henrissat B."/>
            <person name="Kues U."/>
            <person name="Berka R.M."/>
            <person name="Martinez A.T."/>
            <person name="Covert S.F."/>
            <person name="Blanchette R.A."/>
            <person name="Cullen D."/>
        </authorList>
    </citation>
    <scope>NUCLEOTIDE SEQUENCE [LARGE SCALE GENOMIC DNA]</scope>
    <source>
        <strain evidence="11 12">11061_1 CR5-6</strain>
    </source>
</reference>
<evidence type="ECO:0000259" key="10">
    <source>
        <dbReference type="PROSITE" id="PS51847"/>
    </source>
</evidence>
<evidence type="ECO:0000256" key="5">
    <source>
        <dbReference type="ARBA" id="ARBA00022989"/>
    </source>
</evidence>
<keyword evidence="2" id="KW-0813">Transport</keyword>
<keyword evidence="12" id="KW-1185">Reference proteome</keyword>
<accession>A0A0C3NDP9</accession>
<proteinExistence type="predicted"/>
<dbReference type="PANTHER" id="PTHR13466:SF0">
    <property type="entry name" value="SMP-LTD DOMAIN-CONTAINING PROTEIN"/>
    <property type="match status" value="1"/>
</dbReference>
<protein>
    <recommendedName>
        <fullName evidence="10">SMP-LTD domain-containing protein</fullName>
    </recommendedName>
</protein>
<dbReference type="GO" id="GO:0005789">
    <property type="term" value="C:endoplasmic reticulum membrane"/>
    <property type="evidence" value="ECO:0007669"/>
    <property type="project" value="UniProtKB-SubCell"/>
</dbReference>
<evidence type="ECO:0000256" key="9">
    <source>
        <dbReference type="SAM" id="Phobius"/>
    </source>
</evidence>
<dbReference type="CDD" id="cd21671">
    <property type="entry name" value="SMP_Mmm1"/>
    <property type="match status" value="1"/>
</dbReference>
<evidence type="ECO:0000313" key="12">
    <source>
        <dbReference type="Proteomes" id="UP000053257"/>
    </source>
</evidence>
<keyword evidence="8 9" id="KW-0472">Membrane</keyword>
<evidence type="ECO:0000256" key="2">
    <source>
        <dbReference type="ARBA" id="ARBA00022448"/>
    </source>
</evidence>
<dbReference type="GO" id="GO:0008289">
    <property type="term" value="F:lipid binding"/>
    <property type="evidence" value="ECO:0007669"/>
    <property type="project" value="UniProtKB-KW"/>
</dbReference>